<gene>
    <name evidence="1" type="ORF">DPMN_182585</name>
</gene>
<sequence length="52" mass="5732">RLPCQLRSITQSDALIGSTVYVYETSISNNSAISETDCQRCRTQASNDGIQH</sequence>
<dbReference type="AlphaFoldDB" id="A0A9D4I5J0"/>
<keyword evidence="2" id="KW-1185">Reference proteome</keyword>
<evidence type="ECO:0000313" key="1">
    <source>
        <dbReference type="EMBL" id="KAH3748148.1"/>
    </source>
</evidence>
<dbReference type="Proteomes" id="UP000828390">
    <property type="component" value="Unassembled WGS sequence"/>
</dbReference>
<organism evidence="1 2">
    <name type="scientific">Dreissena polymorpha</name>
    <name type="common">Zebra mussel</name>
    <name type="synonym">Mytilus polymorpha</name>
    <dbReference type="NCBI Taxonomy" id="45954"/>
    <lineage>
        <taxon>Eukaryota</taxon>
        <taxon>Metazoa</taxon>
        <taxon>Spiralia</taxon>
        <taxon>Lophotrochozoa</taxon>
        <taxon>Mollusca</taxon>
        <taxon>Bivalvia</taxon>
        <taxon>Autobranchia</taxon>
        <taxon>Heteroconchia</taxon>
        <taxon>Euheterodonta</taxon>
        <taxon>Imparidentia</taxon>
        <taxon>Neoheterodontei</taxon>
        <taxon>Myida</taxon>
        <taxon>Dreissenoidea</taxon>
        <taxon>Dreissenidae</taxon>
        <taxon>Dreissena</taxon>
    </lineage>
</organism>
<feature type="non-terminal residue" evidence="1">
    <location>
        <position position="52"/>
    </location>
</feature>
<accession>A0A9D4I5J0</accession>
<proteinExistence type="predicted"/>
<dbReference type="EMBL" id="JAIWYP010000010">
    <property type="protein sequence ID" value="KAH3748148.1"/>
    <property type="molecule type" value="Genomic_DNA"/>
</dbReference>
<comment type="caution">
    <text evidence="1">The sequence shown here is derived from an EMBL/GenBank/DDBJ whole genome shotgun (WGS) entry which is preliminary data.</text>
</comment>
<reference evidence="1" key="2">
    <citation type="submission" date="2020-11" db="EMBL/GenBank/DDBJ databases">
        <authorList>
            <person name="McCartney M.A."/>
            <person name="Auch B."/>
            <person name="Kono T."/>
            <person name="Mallez S."/>
            <person name="Becker A."/>
            <person name="Gohl D.M."/>
            <person name="Silverstein K.A.T."/>
            <person name="Koren S."/>
            <person name="Bechman K.B."/>
            <person name="Herman A."/>
            <person name="Abrahante J.E."/>
            <person name="Garbe J."/>
        </authorList>
    </citation>
    <scope>NUCLEOTIDE SEQUENCE</scope>
    <source>
        <strain evidence="1">Duluth1</strain>
        <tissue evidence="1">Whole animal</tissue>
    </source>
</reference>
<evidence type="ECO:0000313" key="2">
    <source>
        <dbReference type="Proteomes" id="UP000828390"/>
    </source>
</evidence>
<name>A0A9D4I5J0_DREPO</name>
<protein>
    <submittedName>
        <fullName evidence="1">Uncharacterized protein</fullName>
    </submittedName>
</protein>
<reference evidence="1" key="1">
    <citation type="journal article" date="2019" name="bioRxiv">
        <title>The Genome of the Zebra Mussel, Dreissena polymorpha: A Resource for Invasive Species Research.</title>
        <authorList>
            <person name="McCartney M.A."/>
            <person name="Auch B."/>
            <person name="Kono T."/>
            <person name="Mallez S."/>
            <person name="Zhang Y."/>
            <person name="Obille A."/>
            <person name="Becker A."/>
            <person name="Abrahante J.E."/>
            <person name="Garbe J."/>
            <person name="Badalamenti J.P."/>
            <person name="Herman A."/>
            <person name="Mangelson H."/>
            <person name="Liachko I."/>
            <person name="Sullivan S."/>
            <person name="Sone E.D."/>
            <person name="Koren S."/>
            <person name="Silverstein K.A.T."/>
            <person name="Beckman K.B."/>
            <person name="Gohl D.M."/>
        </authorList>
    </citation>
    <scope>NUCLEOTIDE SEQUENCE</scope>
    <source>
        <strain evidence="1">Duluth1</strain>
        <tissue evidence="1">Whole animal</tissue>
    </source>
</reference>